<comment type="similarity">
    <text evidence="1">Belongs to the WXG100 family.</text>
</comment>
<dbReference type="NCBIfam" id="TIGR03930">
    <property type="entry name" value="WXG100_ESAT6"/>
    <property type="match status" value="1"/>
</dbReference>
<reference evidence="3" key="2">
    <citation type="submission" date="2020-09" db="EMBL/GenBank/DDBJ databases">
        <authorList>
            <person name="Sun Q."/>
            <person name="Ohkuma M."/>
        </authorList>
    </citation>
    <scope>NUCLEOTIDE SEQUENCE</scope>
    <source>
        <strain evidence="3">JCM 4386</strain>
    </source>
</reference>
<reference evidence="3" key="1">
    <citation type="journal article" date="2014" name="Int. J. Syst. Evol. Microbiol.">
        <title>Complete genome sequence of Corynebacterium casei LMG S-19264T (=DSM 44701T), isolated from a smear-ripened cheese.</title>
        <authorList>
            <consortium name="US DOE Joint Genome Institute (JGI-PGF)"/>
            <person name="Walter F."/>
            <person name="Albersmeier A."/>
            <person name="Kalinowski J."/>
            <person name="Ruckert C."/>
        </authorList>
    </citation>
    <scope>NUCLEOTIDE SEQUENCE</scope>
    <source>
        <strain evidence="3">JCM 4386</strain>
    </source>
</reference>
<dbReference type="RefSeq" id="WP_190149141.1">
    <property type="nucleotide sequence ID" value="NZ_BMTL01000008.1"/>
</dbReference>
<dbReference type="Gene3D" id="1.10.287.1060">
    <property type="entry name" value="ESAT-6-like"/>
    <property type="match status" value="1"/>
</dbReference>
<dbReference type="AlphaFoldDB" id="A0A918FV24"/>
<dbReference type="InterPro" id="IPR036689">
    <property type="entry name" value="ESAT-6-like_sf"/>
</dbReference>
<keyword evidence="2" id="KW-0175">Coiled coil</keyword>
<dbReference type="Proteomes" id="UP000606194">
    <property type="component" value="Unassembled WGS sequence"/>
</dbReference>
<evidence type="ECO:0000313" key="4">
    <source>
        <dbReference type="Proteomes" id="UP000606194"/>
    </source>
</evidence>
<organism evidence="3 4">
    <name type="scientific">Streptomyces humidus</name>
    <dbReference type="NCBI Taxonomy" id="52259"/>
    <lineage>
        <taxon>Bacteria</taxon>
        <taxon>Bacillati</taxon>
        <taxon>Actinomycetota</taxon>
        <taxon>Actinomycetes</taxon>
        <taxon>Kitasatosporales</taxon>
        <taxon>Streptomycetaceae</taxon>
        <taxon>Streptomyces</taxon>
    </lineage>
</organism>
<evidence type="ECO:0000256" key="2">
    <source>
        <dbReference type="SAM" id="Coils"/>
    </source>
</evidence>
<keyword evidence="4" id="KW-1185">Reference proteome</keyword>
<proteinExistence type="inferred from homology"/>
<gene>
    <name evidence="3" type="ORF">GCM10010269_23360</name>
</gene>
<comment type="caution">
    <text evidence="3">The sequence shown here is derived from an EMBL/GenBank/DDBJ whole genome shotgun (WGS) entry which is preliminary data.</text>
</comment>
<dbReference type="SUPFAM" id="SSF140453">
    <property type="entry name" value="EsxAB dimer-like"/>
    <property type="match status" value="1"/>
</dbReference>
<evidence type="ECO:0000256" key="1">
    <source>
        <dbReference type="RuleBase" id="RU362001"/>
    </source>
</evidence>
<dbReference type="EMBL" id="BMTL01000008">
    <property type="protein sequence ID" value="GGR83569.1"/>
    <property type="molecule type" value="Genomic_DNA"/>
</dbReference>
<accession>A0A918FV24</accession>
<dbReference type="Pfam" id="PF06013">
    <property type="entry name" value="WXG100"/>
    <property type="match status" value="1"/>
</dbReference>
<name>A0A918FV24_9ACTN</name>
<sequence length="101" mass="11351">MPADGVIHVEYNHVDQGVEDLIQQTRAIETTLDNLEAELNELKTTWQGSDAQAYSTAQNDWNNAVIAMEQLLTSHATLLGEVSNNYRQTENSLTQMWSELS</sequence>
<protein>
    <recommendedName>
        <fullName evidence="1">ESAT-6-like protein</fullName>
    </recommendedName>
</protein>
<evidence type="ECO:0000313" key="3">
    <source>
        <dbReference type="EMBL" id="GGR83569.1"/>
    </source>
</evidence>
<feature type="coiled-coil region" evidence="2">
    <location>
        <begin position="18"/>
        <end position="52"/>
    </location>
</feature>
<dbReference type="InterPro" id="IPR010310">
    <property type="entry name" value="T7SS_ESAT-6-like"/>
</dbReference>